<dbReference type="Gene3D" id="3.90.25.10">
    <property type="entry name" value="UDP-galactose 4-epimerase, domain 1"/>
    <property type="match status" value="1"/>
</dbReference>
<name>A0A919PKK7_9ACTN</name>
<reference evidence="2" key="1">
    <citation type="submission" date="2021-01" db="EMBL/GenBank/DDBJ databases">
        <title>Whole genome shotgun sequence of Dactylosporangium siamense NBRC 106093.</title>
        <authorList>
            <person name="Komaki H."/>
            <person name="Tamura T."/>
        </authorList>
    </citation>
    <scope>NUCLEOTIDE SEQUENCE</scope>
    <source>
        <strain evidence="2">NBRC 106093</strain>
    </source>
</reference>
<proteinExistence type="predicted"/>
<dbReference type="SUPFAM" id="SSF51735">
    <property type="entry name" value="NAD(P)-binding Rossmann-fold domains"/>
    <property type="match status" value="1"/>
</dbReference>
<keyword evidence="3" id="KW-1185">Reference proteome</keyword>
<evidence type="ECO:0000313" key="3">
    <source>
        <dbReference type="Proteomes" id="UP000660611"/>
    </source>
</evidence>
<comment type="caution">
    <text evidence="2">The sequence shown here is derived from an EMBL/GenBank/DDBJ whole genome shotgun (WGS) entry which is preliminary data.</text>
</comment>
<dbReference type="AlphaFoldDB" id="A0A919PKK7"/>
<evidence type="ECO:0000313" key="2">
    <source>
        <dbReference type="EMBL" id="GIG45674.1"/>
    </source>
</evidence>
<evidence type="ECO:0000256" key="1">
    <source>
        <dbReference type="SAM" id="MobiDB-lite"/>
    </source>
</evidence>
<feature type="region of interest" description="Disordered" evidence="1">
    <location>
        <begin position="65"/>
        <end position="101"/>
    </location>
</feature>
<sequence>MSDRVTGEEAARILGDVLGREIPYRQLPLDQVRQWAGDEIADMFQRFEDNTDFLDAVALHAAHPEVAPTGPARSTGTASWDALEGAGPAPSSEIVTGWSRR</sequence>
<organism evidence="2 3">
    <name type="scientific">Dactylosporangium siamense</name>
    <dbReference type="NCBI Taxonomy" id="685454"/>
    <lineage>
        <taxon>Bacteria</taxon>
        <taxon>Bacillati</taxon>
        <taxon>Actinomycetota</taxon>
        <taxon>Actinomycetes</taxon>
        <taxon>Micromonosporales</taxon>
        <taxon>Micromonosporaceae</taxon>
        <taxon>Dactylosporangium</taxon>
    </lineage>
</organism>
<accession>A0A919PKK7</accession>
<gene>
    <name evidence="2" type="ORF">Dsi01nite_037150</name>
</gene>
<dbReference type="Proteomes" id="UP000660611">
    <property type="component" value="Unassembled WGS sequence"/>
</dbReference>
<protein>
    <submittedName>
        <fullName evidence="2">Uncharacterized protein</fullName>
    </submittedName>
</protein>
<dbReference type="EMBL" id="BONQ01000055">
    <property type="protein sequence ID" value="GIG45674.1"/>
    <property type="molecule type" value="Genomic_DNA"/>
</dbReference>
<dbReference type="Gene3D" id="3.40.50.720">
    <property type="entry name" value="NAD(P)-binding Rossmann-like Domain"/>
    <property type="match status" value="1"/>
</dbReference>
<dbReference type="RefSeq" id="WP_203847476.1">
    <property type="nucleotide sequence ID" value="NZ_BAAAVW010000011.1"/>
</dbReference>
<dbReference type="InterPro" id="IPR036291">
    <property type="entry name" value="NAD(P)-bd_dom_sf"/>
</dbReference>